<reference evidence="4" key="1">
    <citation type="submission" date="2016-11" db="EMBL/GenBank/DDBJ databases">
        <authorList>
            <person name="Varghese N."/>
            <person name="Submissions S."/>
        </authorList>
    </citation>
    <scope>NUCLEOTIDE SEQUENCE [LARGE SCALE GENOMIC DNA]</scope>
    <source>
        <strain evidence="4">CGMCC 1.8995</strain>
    </source>
</reference>
<name>A0A1M5EJ35_9ALTE</name>
<evidence type="ECO:0000259" key="2">
    <source>
        <dbReference type="Pfam" id="PF03629"/>
    </source>
</evidence>
<dbReference type="InterPro" id="IPR005181">
    <property type="entry name" value="SASA"/>
</dbReference>
<dbReference type="AlphaFoldDB" id="A0A1M5EJ35"/>
<dbReference type="PANTHER" id="PTHR31988">
    <property type="entry name" value="ESTERASE, PUTATIVE (DUF303)-RELATED"/>
    <property type="match status" value="1"/>
</dbReference>
<feature type="domain" description="Sialate O-acetylesterase" evidence="2">
    <location>
        <begin position="62"/>
        <end position="260"/>
    </location>
</feature>
<evidence type="ECO:0000256" key="1">
    <source>
        <dbReference type="ARBA" id="ARBA00022801"/>
    </source>
</evidence>
<dbReference type="Proteomes" id="UP000184520">
    <property type="component" value="Unassembled WGS sequence"/>
</dbReference>
<dbReference type="STRING" id="634436.SAMN05216361_0418"/>
<evidence type="ECO:0000313" key="3">
    <source>
        <dbReference type="EMBL" id="SHF79278.1"/>
    </source>
</evidence>
<proteinExistence type="predicted"/>
<dbReference type="EMBL" id="FQWD01000001">
    <property type="protein sequence ID" value="SHF79278.1"/>
    <property type="molecule type" value="Genomic_DNA"/>
</dbReference>
<dbReference type="InterPro" id="IPR036514">
    <property type="entry name" value="SGNH_hydro_sf"/>
</dbReference>
<keyword evidence="4" id="KW-1185">Reference proteome</keyword>
<dbReference type="PANTHER" id="PTHR31988:SF19">
    <property type="entry name" value="9-O-ACETYL-N-ACETYLNEURAMINIC ACID DEACETYLASE-RELATED"/>
    <property type="match status" value="1"/>
</dbReference>
<accession>A0A1M5EJ35</accession>
<organism evidence="3 4">
    <name type="scientific">Marisediminitalea aggregata</name>
    <dbReference type="NCBI Taxonomy" id="634436"/>
    <lineage>
        <taxon>Bacteria</taxon>
        <taxon>Pseudomonadati</taxon>
        <taxon>Pseudomonadota</taxon>
        <taxon>Gammaproteobacteria</taxon>
        <taxon>Alteromonadales</taxon>
        <taxon>Alteromonadaceae</taxon>
        <taxon>Marisediminitalea</taxon>
    </lineage>
</organism>
<dbReference type="GO" id="GO:0016788">
    <property type="term" value="F:hydrolase activity, acting on ester bonds"/>
    <property type="evidence" value="ECO:0007669"/>
    <property type="project" value="UniProtKB-ARBA"/>
</dbReference>
<sequence>MAGYGNNAELNAPYNAPLPEVRMFNGNPAGDFSKGGGRGMWDSLQPGFGRKFKSSGKENMHSAFFGPEVGFGHRIAELYPDQNIAIIKYALGGSALGYGVGNNWYPDYRRGNGINQYDHALTTLRQAFAERDIDGDGEADTLIPAGIIWMQGESDAYDSEIVANQYLQNLKNIMALLRAALRAPDLPVVVGKITDSHNDPEDGLRMNWGHIVQQAQRVFEQEDVCADLVTVTETFKHLDDGWHYNSADYITLGKAFAESIRKLEKGCGTAQ</sequence>
<dbReference type="InterPro" id="IPR052940">
    <property type="entry name" value="Carb_Esterase_6"/>
</dbReference>
<dbReference type="Gene3D" id="3.40.50.1110">
    <property type="entry name" value="SGNH hydrolase"/>
    <property type="match status" value="1"/>
</dbReference>
<gene>
    <name evidence="3" type="ORF">SAMN05216361_0418</name>
</gene>
<evidence type="ECO:0000313" key="4">
    <source>
        <dbReference type="Proteomes" id="UP000184520"/>
    </source>
</evidence>
<dbReference type="Pfam" id="PF03629">
    <property type="entry name" value="SASA"/>
    <property type="match status" value="1"/>
</dbReference>
<protein>
    <recommendedName>
        <fullName evidence="2">Sialate O-acetylesterase domain-containing protein</fullName>
    </recommendedName>
</protein>
<dbReference type="SUPFAM" id="SSF52266">
    <property type="entry name" value="SGNH hydrolase"/>
    <property type="match status" value="1"/>
</dbReference>
<keyword evidence="1" id="KW-0378">Hydrolase</keyword>